<comment type="caution">
    <text evidence="7">The sequence shown here is derived from an EMBL/GenBank/DDBJ whole genome shotgun (WGS) entry which is preliminary data.</text>
</comment>
<dbReference type="GO" id="GO:0006824">
    <property type="term" value="P:cobalt ion transport"/>
    <property type="evidence" value="ECO:0007669"/>
    <property type="project" value="InterPro"/>
</dbReference>
<feature type="transmembrane region" description="Helical" evidence="6">
    <location>
        <begin position="21"/>
        <end position="53"/>
    </location>
</feature>
<keyword evidence="5 6" id="KW-0472">Membrane</keyword>
<proteinExistence type="predicted"/>
<reference evidence="7 8" key="1">
    <citation type="submission" date="2015-07" db="EMBL/GenBank/DDBJ databases">
        <title>Whole genome sequence of Thermanaerothrix daxensis DSM 23592.</title>
        <authorList>
            <person name="Hemp J."/>
            <person name="Ward L.M."/>
            <person name="Pace L.A."/>
            <person name="Fischer W.W."/>
        </authorList>
    </citation>
    <scope>NUCLEOTIDE SEQUENCE [LARGE SCALE GENOMIC DNA]</scope>
    <source>
        <strain evidence="7 8">GNS-1</strain>
    </source>
</reference>
<keyword evidence="2" id="KW-1003">Cell membrane</keyword>
<dbReference type="Proteomes" id="UP000050544">
    <property type="component" value="Unassembled WGS sequence"/>
</dbReference>
<name>A0A0P6XWG6_9CHLR</name>
<organism evidence="7 8">
    <name type="scientific">Thermanaerothrix daxensis</name>
    <dbReference type="NCBI Taxonomy" id="869279"/>
    <lineage>
        <taxon>Bacteria</taxon>
        <taxon>Bacillati</taxon>
        <taxon>Chloroflexota</taxon>
        <taxon>Anaerolineae</taxon>
        <taxon>Anaerolineales</taxon>
        <taxon>Anaerolineaceae</taxon>
        <taxon>Thermanaerothrix</taxon>
    </lineage>
</organism>
<dbReference type="AlphaFoldDB" id="A0A0P6XWG6"/>
<dbReference type="GO" id="GO:0043190">
    <property type="term" value="C:ATP-binding cassette (ABC) transporter complex"/>
    <property type="evidence" value="ECO:0007669"/>
    <property type="project" value="InterPro"/>
</dbReference>
<keyword evidence="3 6" id="KW-0812">Transmembrane</keyword>
<evidence type="ECO:0000256" key="5">
    <source>
        <dbReference type="ARBA" id="ARBA00023136"/>
    </source>
</evidence>
<protein>
    <recommendedName>
        <fullName evidence="9">Cobalt ABC transporter permease</fullName>
    </recommendedName>
</protein>
<evidence type="ECO:0000256" key="4">
    <source>
        <dbReference type="ARBA" id="ARBA00022989"/>
    </source>
</evidence>
<dbReference type="InterPro" id="IPR012809">
    <property type="entry name" value="ECF_CbiQ"/>
</dbReference>
<dbReference type="Pfam" id="PF02361">
    <property type="entry name" value="CbiQ"/>
    <property type="match status" value="1"/>
</dbReference>
<dbReference type="STRING" id="869279.SE15_00085"/>
<evidence type="ECO:0000256" key="1">
    <source>
        <dbReference type="ARBA" id="ARBA00004651"/>
    </source>
</evidence>
<dbReference type="PANTHER" id="PTHR34857:SF2">
    <property type="entry name" value="SLL0384 PROTEIN"/>
    <property type="match status" value="1"/>
</dbReference>
<evidence type="ECO:0000256" key="2">
    <source>
        <dbReference type="ARBA" id="ARBA00022475"/>
    </source>
</evidence>
<comment type="subcellular location">
    <subcellularLocation>
        <location evidence="1">Cell membrane</location>
        <topology evidence="1">Multi-pass membrane protein</topology>
    </subcellularLocation>
</comment>
<gene>
    <name evidence="7" type="ORF">SE15_00085</name>
</gene>
<dbReference type="InterPro" id="IPR003339">
    <property type="entry name" value="ABC/ECF_trnsptr_transmembrane"/>
</dbReference>
<dbReference type="CDD" id="cd16914">
    <property type="entry name" value="EcfT"/>
    <property type="match status" value="1"/>
</dbReference>
<sequence length="257" mass="27589">MQRLSPPTPSRLREVDARLKVLLGLATLLGLALTPSGRWGALGGYAVLLLLIWRWGAPNLPLLRALVWFSPLVLAVLPWLWLTPGDAWLSLGGSNWHLVITREGVMRSAGLILRLVLSGTVAVLLVHTTPWTALLGALRNLGVPQPLVTTAGLALRYLSNLGEMAQALLRARTARSTELPGRRAGGSLAWRARTTGGMAGNLILRALDRSERIYGAMLARGFDGRLRSLPAPALGWPARLAGFGLGLLILLLGQILP</sequence>
<dbReference type="PANTHER" id="PTHR34857">
    <property type="entry name" value="SLL0384 PROTEIN"/>
    <property type="match status" value="1"/>
</dbReference>
<evidence type="ECO:0000256" key="3">
    <source>
        <dbReference type="ARBA" id="ARBA00022692"/>
    </source>
</evidence>
<accession>A0A0P6XWG6</accession>
<feature type="transmembrane region" description="Helical" evidence="6">
    <location>
        <begin position="111"/>
        <end position="134"/>
    </location>
</feature>
<dbReference type="OrthoDB" id="8585740at2"/>
<dbReference type="RefSeq" id="WP_054520088.1">
    <property type="nucleotide sequence ID" value="NZ_LGKO01000002.1"/>
</dbReference>
<evidence type="ECO:0000256" key="6">
    <source>
        <dbReference type="SAM" id="Phobius"/>
    </source>
</evidence>
<evidence type="ECO:0000313" key="8">
    <source>
        <dbReference type="Proteomes" id="UP000050544"/>
    </source>
</evidence>
<evidence type="ECO:0008006" key="9">
    <source>
        <dbReference type="Google" id="ProtNLM"/>
    </source>
</evidence>
<keyword evidence="8" id="KW-1185">Reference proteome</keyword>
<dbReference type="InterPro" id="IPR051611">
    <property type="entry name" value="ECF_transporter_component"/>
</dbReference>
<evidence type="ECO:0000313" key="7">
    <source>
        <dbReference type="EMBL" id="KPL83716.1"/>
    </source>
</evidence>
<keyword evidence="4 6" id="KW-1133">Transmembrane helix</keyword>
<dbReference type="EMBL" id="LGKO01000002">
    <property type="protein sequence ID" value="KPL83716.1"/>
    <property type="molecule type" value="Genomic_DNA"/>
</dbReference>
<feature type="transmembrane region" description="Helical" evidence="6">
    <location>
        <begin position="65"/>
        <end position="82"/>
    </location>
</feature>
<dbReference type="NCBIfam" id="TIGR02454">
    <property type="entry name" value="ECF_T_CbiQ"/>
    <property type="match status" value="1"/>
</dbReference>